<keyword evidence="1" id="KW-0695">RNA-directed DNA polymerase</keyword>
<evidence type="ECO:0000313" key="2">
    <source>
        <dbReference type="Proteomes" id="UP000478052"/>
    </source>
</evidence>
<dbReference type="OrthoDB" id="6621793at2759"/>
<dbReference type="Proteomes" id="UP000478052">
    <property type="component" value="Unassembled WGS sequence"/>
</dbReference>
<keyword evidence="2" id="KW-1185">Reference proteome</keyword>
<dbReference type="PANTHER" id="PTHR33481">
    <property type="entry name" value="REVERSE TRANSCRIPTASE"/>
    <property type="match status" value="1"/>
</dbReference>
<keyword evidence="1" id="KW-0808">Transferase</keyword>
<name>A0A6G0YQG0_APHCR</name>
<comment type="caution">
    <text evidence="1">The sequence shown here is derived from an EMBL/GenBank/DDBJ whole genome shotgun (WGS) entry which is preliminary data.</text>
</comment>
<gene>
    <name evidence="1" type="ORF">FWK35_00013813</name>
</gene>
<organism evidence="1 2">
    <name type="scientific">Aphis craccivora</name>
    <name type="common">Cowpea aphid</name>
    <dbReference type="NCBI Taxonomy" id="307492"/>
    <lineage>
        <taxon>Eukaryota</taxon>
        <taxon>Metazoa</taxon>
        <taxon>Ecdysozoa</taxon>
        <taxon>Arthropoda</taxon>
        <taxon>Hexapoda</taxon>
        <taxon>Insecta</taxon>
        <taxon>Pterygota</taxon>
        <taxon>Neoptera</taxon>
        <taxon>Paraneoptera</taxon>
        <taxon>Hemiptera</taxon>
        <taxon>Sternorrhyncha</taxon>
        <taxon>Aphidomorpha</taxon>
        <taxon>Aphidoidea</taxon>
        <taxon>Aphididae</taxon>
        <taxon>Aphidini</taxon>
        <taxon>Aphis</taxon>
        <taxon>Aphis</taxon>
    </lineage>
</organism>
<dbReference type="GO" id="GO:0003964">
    <property type="term" value="F:RNA-directed DNA polymerase activity"/>
    <property type="evidence" value="ECO:0007669"/>
    <property type="project" value="UniProtKB-KW"/>
</dbReference>
<keyword evidence="1" id="KW-0548">Nucleotidyltransferase</keyword>
<protein>
    <submittedName>
        <fullName evidence="1">Reverse transcriptase domain-containing protein</fullName>
    </submittedName>
</protein>
<reference evidence="1 2" key="1">
    <citation type="submission" date="2019-08" db="EMBL/GenBank/DDBJ databases">
        <title>Whole genome of Aphis craccivora.</title>
        <authorList>
            <person name="Voronova N.V."/>
            <person name="Shulinski R.S."/>
            <person name="Bandarenka Y.V."/>
            <person name="Zhorov D.G."/>
            <person name="Warner D."/>
        </authorList>
    </citation>
    <scope>NUCLEOTIDE SEQUENCE [LARGE SCALE GENOMIC DNA]</scope>
    <source>
        <strain evidence="1">180601</strain>
        <tissue evidence="1">Whole Body</tissue>
    </source>
</reference>
<evidence type="ECO:0000313" key="1">
    <source>
        <dbReference type="EMBL" id="KAF0759711.1"/>
    </source>
</evidence>
<sequence length="420" mass="47346">MPSRALFHGKRQVHWWNSEIAALRKTAIAARRAYQRAGRRTVVPSREPENEVYKKAKRELKIAIKNAQEECWRELCRSVENDPWIVPYKLVTKRLGRRAPDLDSDMVARVARGLFPESPSISWDHVPIVLQQPSVIVDLSLLLADSPLVPPVTMQEVKAAVDRLPSKKVPGPDHIPNEIIKLAFPKFPDVFVECYNRCLNTGTFPARWKRAKLVLLYKGQGKALDQPSSYRPLMAVAHNAELVEELVNLTLVDVIAWMTENGLRLTPDKTESVVLTNKKKYRDPNLIIQGCRIPVKRAIRYLGIRLDTRLSYVEHTTTVAAGARKAGAALGRLMPNIGGPTQSKRRLLMSVVMSRLLYGAEIWAEPVLSLLRTCNTLLQAQRCAALRVARCYRTVSDMASLVLAKMPPASLKKIHIWPLT</sequence>
<dbReference type="AlphaFoldDB" id="A0A6G0YQG0"/>
<proteinExistence type="predicted"/>
<dbReference type="EMBL" id="VUJU01002908">
    <property type="protein sequence ID" value="KAF0759711.1"/>
    <property type="molecule type" value="Genomic_DNA"/>
</dbReference>
<dbReference type="PANTHER" id="PTHR33481:SF1">
    <property type="entry name" value="ENDONUCLEASE_EXONUCLEASE_PHOSPHATASE DOMAIN-CONTAINING PROTEIN-RELATED"/>
    <property type="match status" value="1"/>
</dbReference>
<accession>A0A6G0YQG0</accession>